<feature type="compositionally biased region" description="Pro residues" evidence="1">
    <location>
        <begin position="212"/>
        <end position="221"/>
    </location>
</feature>
<feature type="region of interest" description="Disordered" evidence="1">
    <location>
        <begin position="722"/>
        <end position="889"/>
    </location>
</feature>
<comment type="caution">
    <text evidence="2">The sequence shown here is derived from an EMBL/GenBank/DDBJ whole genome shotgun (WGS) entry which is preliminary data.</text>
</comment>
<feature type="compositionally biased region" description="Acidic residues" evidence="1">
    <location>
        <begin position="191"/>
        <end position="203"/>
    </location>
</feature>
<dbReference type="AlphaFoldDB" id="A0A813L4X9"/>
<feature type="compositionally biased region" description="Gly residues" evidence="1">
    <location>
        <begin position="777"/>
        <end position="787"/>
    </location>
</feature>
<accession>A0A813L4X9</accession>
<dbReference type="Proteomes" id="UP000626109">
    <property type="component" value="Unassembled WGS sequence"/>
</dbReference>
<evidence type="ECO:0000256" key="1">
    <source>
        <dbReference type="SAM" id="MobiDB-lite"/>
    </source>
</evidence>
<name>A0A813L4X9_POLGL</name>
<sequence>MSVLSGPSVRSDGSRRVRLNVSALLGDEVIAKFLIVVDEEAGMEQLLTKVQQQLKRNGLHSTVHSVLNGNQATLPSDELVGDILRDKEEIIVLLRGNDGQMLHERVSARRGEAPPAPGSASRRHMGPDAGGGGLHRSSQLADVYTPTGGTSLIGVPAGLHQFGVINHGGSQTVLPVRATVTLPPQAANYEDSSDEDNSDDEDAREPLAPVEDYPPMPAPPRHAPEGAAGIPGPYEEFECERMPYETMVVDHPHDPVQLSSYDNDWLVDNFTPRLREFIMSSFQADLITEPKYVPSIGKFVGAKFLQASGCFVSVFMRPQTAIGSDPNATLPVHYNIAKSDLMRFQRKVEKHIDELQQHQELFKGAMRALKALLGKGMSDSDQVNTMLPHAYDYMDEVEGMQLEADRPMLPLSSSGSHPIIIVDTSGAVARNLPYVKAAMKRALHAHVAGKASFQLIRFRRSDGEPRLWSQEMMPPTEGSLQAAEDWIDALQPAPCGRLVNAVKFALAHKDCDEIYIVSSAESFKAAHHESVLHSIRHLNHREVAINTVGVDPAPEGELMLRYISESNHGDFILKSFSEQGFSRNNAIPSADMKWTSWRANLVNEKSEKLASSFKEQKMSIGSQIRIIEVMLREESRKEATWHEEWRAAQRLLGSQKDAKKAALPDRDMIKELERKSSRTVSARVGGGYLYQTDYVQLGMEQLFEHKSAVPWTAHSDTLAVGPKMPLHGADKTRMPKLPPSLESMPMAPAQESEQHIGGRGAVPRSRGGAQATQRPRGPGGGGGGGNGSNPWANDGMDRTRRPAARQGGAGSSGSGRRAASADRAAGVVRSPSPAPNRSGSRRRSQTPPAVVERRVHQAPLGRAPPPPPPPPPPAPPEQPGPVLERRWSF</sequence>
<feature type="compositionally biased region" description="Low complexity" evidence="1">
    <location>
        <begin position="814"/>
        <end position="830"/>
    </location>
</feature>
<gene>
    <name evidence="2" type="ORF">PGLA2088_LOCUS40730</name>
</gene>
<dbReference type="EMBL" id="CAJNNW010033573">
    <property type="protein sequence ID" value="CAE8719555.1"/>
    <property type="molecule type" value="Genomic_DNA"/>
</dbReference>
<evidence type="ECO:0000313" key="3">
    <source>
        <dbReference type="Proteomes" id="UP000626109"/>
    </source>
</evidence>
<organism evidence="2 3">
    <name type="scientific">Polarella glacialis</name>
    <name type="common">Dinoflagellate</name>
    <dbReference type="NCBI Taxonomy" id="89957"/>
    <lineage>
        <taxon>Eukaryota</taxon>
        <taxon>Sar</taxon>
        <taxon>Alveolata</taxon>
        <taxon>Dinophyceae</taxon>
        <taxon>Suessiales</taxon>
        <taxon>Suessiaceae</taxon>
        <taxon>Polarella</taxon>
    </lineage>
</organism>
<evidence type="ECO:0000313" key="2">
    <source>
        <dbReference type="EMBL" id="CAE8719555.1"/>
    </source>
</evidence>
<feature type="region of interest" description="Disordered" evidence="1">
    <location>
        <begin position="187"/>
        <end position="225"/>
    </location>
</feature>
<feature type="compositionally biased region" description="Pro residues" evidence="1">
    <location>
        <begin position="862"/>
        <end position="879"/>
    </location>
</feature>
<reference evidence="2" key="1">
    <citation type="submission" date="2021-02" db="EMBL/GenBank/DDBJ databases">
        <authorList>
            <person name="Dougan E. K."/>
            <person name="Rhodes N."/>
            <person name="Thang M."/>
            <person name="Chan C."/>
        </authorList>
    </citation>
    <scope>NUCLEOTIDE SEQUENCE</scope>
</reference>
<proteinExistence type="predicted"/>
<protein>
    <submittedName>
        <fullName evidence="2">Uncharacterized protein</fullName>
    </submittedName>
</protein>
<feature type="region of interest" description="Disordered" evidence="1">
    <location>
        <begin position="106"/>
        <end position="140"/>
    </location>
</feature>